<dbReference type="Proteomes" id="UP000671908">
    <property type="component" value="Chromosome"/>
</dbReference>
<dbReference type="PANTHER" id="PTHR43384">
    <property type="entry name" value="SEPTUM SITE-DETERMINING PROTEIN MIND HOMOLOG, CHLOROPLASTIC-RELATED"/>
    <property type="match status" value="1"/>
</dbReference>
<sequence>MQIIPVASGKGGVGKSLLSANMAIALAQSGKKVVLADLDLGASNLHLVLGQSSPKTGIGTWISERSDFDGIITVTDYANLNFIAGDSEIPGLSSLGLETKRKLISNLLNIKADYLVLDLGAGTHSIILDMFLLSPQGIVVTAPTVTATLNAYLFLKNAVFKLINSTFKNGSPGRKWLNKLKKTSQSMQRLYIPKMIEELGNVDAENTVILKRRMEKFCPRLIINMIDDPKDTEKALKIRRSCTQYLGLDIEYLGVMYRDAYQDKALSSRLPVIIYKPQSILSQGISRIAEKIITSETVSFDADLSSGEGGDQNDSFNAISEEAEEDYTQKMESLQDLIGGGTFSTGELSEMIKTLQFDMTQLKKENILLKSKLVKAAEQGFKV</sequence>
<dbReference type="AlphaFoldDB" id="A0A975F2P2"/>
<evidence type="ECO:0000313" key="5">
    <source>
        <dbReference type="Proteomes" id="UP000671908"/>
    </source>
</evidence>
<dbReference type="GO" id="GO:0051782">
    <property type="term" value="P:negative regulation of cell division"/>
    <property type="evidence" value="ECO:0007669"/>
    <property type="project" value="TreeGrafter"/>
</dbReference>
<name>A0A975F2P2_9SPIR</name>
<reference evidence="4 5" key="1">
    <citation type="journal article" date="2021" name="Microbiol. Resour. Announc.">
        <title>Complete Genome Sequences of Three Human Oral Treponema parvum Isolates.</title>
        <authorList>
            <person name="Zeng H."/>
            <person name="Watt R.M."/>
        </authorList>
    </citation>
    <scope>NUCLEOTIDE SEQUENCE [LARGE SCALE GENOMIC DNA]</scope>
    <source>
        <strain evidence="4 5">ATCC 700770</strain>
    </source>
</reference>
<dbReference type="EMBL" id="CP054142">
    <property type="protein sequence ID" value="QTQ13281.1"/>
    <property type="molecule type" value="Genomic_DNA"/>
</dbReference>
<dbReference type="GO" id="GO:0005524">
    <property type="term" value="F:ATP binding"/>
    <property type="evidence" value="ECO:0007669"/>
    <property type="project" value="UniProtKB-KW"/>
</dbReference>
<dbReference type="GO" id="GO:0016887">
    <property type="term" value="F:ATP hydrolysis activity"/>
    <property type="evidence" value="ECO:0007669"/>
    <property type="project" value="TreeGrafter"/>
</dbReference>
<dbReference type="PANTHER" id="PTHR43384:SF4">
    <property type="entry name" value="CELLULOSE BIOSYNTHESIS PROTEIN BCSQ-RELATED"/>
    <property type="match status" value="1"/>
</dbReference>
<keyword evidence="2" id="KW-0067">ATP-binding</keyword>
<feature type="domain" description="CobQ/CobB/MinD/ParA nucleotide binding" evidence="3">
    <location>
        <begin position="6"/>
        <end position="267"/>
    </location>
</feature>
<evidence type="ECO:0000256" key="2">
    <source>
        <dbReference type="ARBA" id="ARBA00022840"/>
    </source>
</evidence>
<evidence type="ECO:0000256" key="1">
    <source>
        <dbReference type="ARBA" id="ARBA00022741"/>
    </source>
</evidence>
<gene>
    <name evidence="4" type="ORF">HRQ91_01755</name>
</gene>
<dbReference type="GO" id="GO:0009898">
    <property type="term" value="C:cytoplasmic side of plasma membrane"/>
    <property type="evidence" value="ECO:0007669"/>
    <property type="project" value="TreeGrafter"/>
</dbReference>
<dbReference type="InterPro" id="IPR050625">
    <property type="entry name" value="ParA/MinD_ATPase"/>
</dbReference>
<organism evidence="4 5">
    <name type="scientific">Treponema parvum</name>
    <dbReference type="NCBI Taxonomy" id="138851"/>
    <lineage>
        <taxon>Bacteria</taxon>
        <taxon>Pseudomonadati</taxon>
        <taxon>Spirochaetota</taxon>
        <taxon>Spirochaetia</taxon>
        <taxon>Spirochaetales</taxon>
        <taxon>Treponemataceae</taxon>
        <taxon>Treponema</taxon>
    </lineage>
</organism>
<protein>
    <submittedName>
        <fullName evidence="4">P-loop NTPase</fullName>
    </submittedName>
</protein>
<keyword evidence="5" id="KW-1185">Reference proteome</keyword>
<dbReference type="KEGG" id="tpav:HRQ91_01755"/>
<dbReference type="SUPFAM" id="SSF52540">
    <property type="entry name" value="P-loop containing nucleoside triphosphate hydrolases"/>
    <property type="match status" value="1"/>
</dbReference>
<evidence type="ECO:0000259" key="3">
    <source>
        <dbReference type="Pfam" id="PF01656"/>
    </source>
</evidence>
<proteinExistence type="predicted"/>
<dbReference type="Pfam" id="PF01656">
    <property type="entry name" value="CbiA"/>
    <property type="match status" value="1"/>
</dbReference>
<keyword evidence="1" id="KW-0547">Nucleotide-binding</keyword>
<dbReference type="GO" id="GO:0005829">
    <property type="term" value="C:cytosol"/>
    <property type="evidence" value="ECO:0007669"/>
    <property type="project" value="TreeGrafter"/>
</dbReference>
<dbReference type="RefSeq" id="WP_210119979.1">
    <property type="nucleotide sequence ID" value="NZ_CP054142.1"/>
</dbReference>
<evidence type="ECO:0000313" key="4">
    <source>
        <dbReference type="EMBL" id="QTQ13281.1"/>
    </source>
</evidence>
<accession>A0A975F2P2</accession>
<dbReference type="Gene3D" id="3.40.50.300">
    <property type="entry name" value="P-loop containing nucleotide triphosphate hydrolases"/>
    <property type="match status" value="1"/>
</dbReference>
<dbReference type="InterPro" id="IPR027417">
    <property type="entry name" value="P-loop_NTPase"/>
</dbReference>
<dbReference type="InterPro" id="IPR002586">
    <property type="entry name" value="CobQ/CobB/MinD/ParA_Nub-bd_dom"/>
</dbReference>